<evidence type="ECO:0000313" key="2">
    <source>
        <dbReference type="EMBL" id="GFD59092.1"/>
    </source>
</evidence>
<dbReference type="EMBL" id="BKCJ011860960">
    <property type="protein sequence ID" value="GFD59092.1"/>
    <property type="molecule type" value="Genomic_DNA"/>
</dbReference>
<comment type="caution">
    <text evidence="2">The sequence shown here is derived from an EMBL/GenBank/DDBJ whole genome shotgun (WGS) entry which is preliminary data.</text>
</comment>
<name>A0A699XG96_TANCI</name>
<organism evidence="2">
    <name type="scientific">Tanacetum cinerariifolium</name>
    <name type="common">Dalmatian daisy</name>
    <name type="synonym">Chrysanthemum cinerariifolium</name>
    <dbReference type="NCBI Taxonomy" id="118510"/>
    <lineage>
        <taxon>Eukaryota</taxon>
        <taxon>Viridiplantae</taxon>
        <taxon>Streptophyta</taxon>
        <taxon>Embryophyta</taxon>
        <taxon>Tracheophyta</taxon>
        <taxon>Spermatophyta</taxon>
        <taxon>Magnoliopsida</taxon>
        <taxon>eudicotyledons</taxon>
        <taxon>Gunneridae</taxon>
        <taxon>Pentapetalae</taxon>
        <taxon>asterids</taxon>
        <taxon>campanulids</taxon>
        <taxon>Asterales</taxon>
        <taxon>Asteraceae</taxon>
        <taxon>Asteroideae</taxon>
        <taxon>Anthemideae</taxon>
        <taxon>Anthemidinae</taxon>
        <taxon>Tanacetum</taxon>
    </lineage>
</organism>
<reference evidence="2" key="1">
    <citation type="journal article" date="2019" name="Sci. Rep.">
        <title>Draft genome of Tanacetum cinerariifolium, the natural source of mosquito coil.</title>
        <authorList>
            <person name="Yamashiro T."/>
            <person name="Shiraishi A."/>
            <person name="Satake H."/>
            <person name="Nakayama K."/>
        </authorList>
    </citation>
    <scope>NUCLEOTIDE SEQUENCE</scope>
</reference>
<proteinExistence type="predicted"/>
<feature type="non-terminal residue" evidence="2">
    <location>
        <position position="58"/>
    </location>
</feature>
<gene>
    <name evidence="2" type="ORF">Tci_931061</name>
</gene>
<evidence type="ECO:0000256" key="1">
    <source>
        <dbReference type="SAM" id="MobiDB-lite"/>
    </source>
</evidence>
<accession>A0A699XG96</accession>
<sequence length="58" mass="6057">MNHEADLSAEQPGAGAPSWLPRADGDGGRPFGDPCPSGPRPQEAVGVKTLSLRRDFLA</sequence>
<dbReference type="AlphaFoldDB" id="A0A699XG96"/>
<feature type="region of interest" description="Disordered" evidence="1">
    <location>
        <begin position="1"/>
        <end position="58"/>
    </location>
</feature>
<protein>
    <submittedName>
        <fullName evidence="2">Uncharacterized protein</fullName>
    </submittedName>
</protein>